<keyword evidence="2" id="KW-0614">Plasmid</keyword>
<keyword evidence="3" id="KW-1185">Reference proteome</keyword>
<name>A0AAF0YK56_9STAP</name>
<dbReference type="KEGG" id="nmy:CJ229_008790"/>
<protein>
    <submittedName>
        <fullName evidence="2">Ribbon-helix-helix domain-containing protein</fullName>
    </submittedName>
</protein>
<dbReference type="KEGG" id="nmy:CJ229_008770"/>
<evidence type="ECO:0000313" key="3">
    <source>
        <dbReference type="Proteomes" id="UP000243626"/>
    </source>
</evidence>
<dbReference type="RefSeq" id="WP_102167892.1">
    <property type="nucleotide sequence ID" value="NZ_CP136965.1"/>
</dbReference>
<reference evidence="2" key="2">
    <citation type="submission" date="2017-09" db="EMBL/GenBank/DDBJ databases">
        <authorList>
            <person name="Thomas-White K."/>
            <person name="Kumar N."/>
            <person name="Forster S."/>
            <person name="Putonti C."/>
            <person name="Lawley T."/>
            <person name="Wolfe A.J."/>
        </authorList>
    </citation>
    <scope>NUCLEOTIDE SEQUENCE</scope>
    <source>
        <strain evidence="2">UMB0959</strain>
        <plasmid evidence="2">unnamed</plasmid>
    </source>
</reference>
<dbReference type="CDD" id="cd22231">
    <property type="entry name" value="RHH_NikR_HicB-like"/>
    <property type="match status" value="1"/>
</dbReference>
<dbReference type="EMBL" id="CP136965">
    <property type="protein sequence ID" value="WOS97027.1"/>
    <property type="molecule type" value="Genomic_DNA"/>
</dbReference>
<reference evidence="2 3" key="3">
    <citation type="submission" date="2023-10" db="EMBL/GenBank/DDBJ databases">
        <authorList>
            <person name="Choi B."/>
        </authorList>
    </citation>
    <scope>NUCLEOTIDE SEQUENCE [LARGE SCALE GENOMIC DNA]</scope>
    <source>
        <strain evidence="2 3">UMB0959</strain>
        <plasmid evidence="2 3">unnamed</plasmid>
    </source>
</reference>
<evidence type="ECO:0000313" key="2">
    <source>
        <dbReference type="EMBL" id="WOS97031.1"/>
    </source>
</evidence>
<proteinExistence type="predicted"/>
<reference evidence="3" key="1">
    <citation type="submission" date="2017-09" db="EMBL/GenBank/DDBJ databases">
        <title>Bacterial strain isolated from the female urinary microbiota.</title>
        <authorList>
            <person name="Thomas-White K."/>
            <person name="Kumar N."/>
            <person name="Forster S."/>
            <person name="Putonti C."/>
            <person name="Lawley T."/>
            <person name="Wolfe A.J."/>
        </authorList>
    </citation>
    <scope>NUCLEOTIDE SEQUENCE [LARGE SCALE GENOMIC DNA]</scope>
    <source>
        <strain evidence="3">UMB0959</strain>
        <plasmid evidence="3">unnamed</plasmid>
    </source>
</reference>
<dbReference type="Proteomes" id="UP000243626">
    <property type="component" value="Plasmid unnamed"/>
</dbReference>
<evidence type="ECO:0000313" key="1">
    <source>
        <dbReference type="EMBL" id="WOS97027.1"/>
    </source>
</evidence>
<sequence length="142" mass="17224">MTKEIKRLNFDIDTDLLKELDIHILKNKHKYITRSEFLRHAILTLLDLENEDNYTNKQIVDEVKHLKSLLELNIQFTYSMMERQELKVSNLYYGDSLRAIKGKEAIDRHYRNKLMNDNKIQKEELVEKREDKRFQRITIDDL</sequence>
<geneLocation type="plasmid" evidence="2 3">
    <name>unnamed</name>
</geneLocation>
<organism evidence="2 3">
    <name type="scientific">Nosocomiicoccus massiliensis</name>
    <dbReference type="NCBI Taxonomy" id="1232430"/>
    <lineage>
        <taxon>Bacteria</taxon>
        <taxon>Bacillati</taxon>
        <taxon>Bacillota</taxon>
        <taxon>Bacilli</taxon>
        <taxon>Bacillales</taxon>
        <taxon>Staphylococcaceae</taxon>
        <taxon>Nosocomiicoccus</taxon>
    </lineage>
</organism>
<dbReference type="AlphaFoldDB" id="A0AAF0YK56"/>
<dbReference type="EMBL" id="CP136965">
    <property type="protein sequence ID" value="WOS97031.1"/>
    <property type="molecule type" value="Genomic_DNA"/>
</dbReference>
<gene>
    <name evidence="2" type="ORF">CJ229_008770</name>
    <name evidence="1" type="ORF">CJ229_008790</name>
</gene>
<accession>A0AAF0YK56</accession>